<dbReference type="InterPro" id="IPR040026">
    <property type="entry name" value="FliD"/>
</dbReference>
<dbReference type="Pfam" id="PF07195">
    <property type="entry name" value="FliD_C"/>
    <property type="match status" value="1"/>
</dbReference>
<dbReference type="NCBIfam" id="NF005833">
    <property type="entry name" value="PRK07737.1"/>
    <property type="match status" value="1"/>
</dbReference>
<dbReference type="GO" id="GO:0009424">
    <property type="term" value="C:bacterial-type flagellum hook"/>
    <property type="evidence" value="ECO:0007669"/>
    <property type="project" value="UniProtKB-UniRule"/>
</dbReference>
<keyword evidence="8" id="KW-0969">Cilium</keyword>
<evidence type="ECO:0000259" key="6">
    <source>
        <dbReference type="Pfam" id="PF02465"/>
    </source>
</evidence>
<feature type="domain" description="Flagellar hook-associated protein 2 C-terminal" evidence="7">
    <location>
        <begin position="243"/>
        <end position="498"/>
    </location>
</feature>
<dbReference type="OrthoDB" id="9776025at2"/>
<dbReference type="RefSeq" id="WP_091498491.1">
    <property type="nucleotide sequence ID" value="NZ_FODJ01000008.1"/>
</dbReference>
<dbReference type="GO" id="GO:0009421">
    <property type="term" value="C:bacterial-type flagellum filament cap"/>
    <property type="evidence" value="ECO:0007669"/>
    <property type="project" value="InterPro"/>
</dbReference>
<evidence type="ECO:0000313" key="9">
    <source>
        <dbReference type="Proteomes" id="UP000199300"/>
    </source>
</evidence>
<keyword evidence="8" id="KW-0282">Flagellum</keyword>
<gene>
    <name evidence="8" type="ORF">SAMN04488134_108130</name>
</gene>
<feature type="domain" description="Flagellar hook-associated protein 2 N-terminal" evidence="6">
    <location>
        <begin position="10"/>
        <end position="104"/>
    </location>
</feature>
<evidence type="ECO:0000259" key="7">
    <source>
        <dbReference type="Pfam" id="PF07195"/>
    </source>
</evidence>
<evidence type="ECO:0000256" key="1">
    <source>
        <dbReference type="ARBA" id="ARBA00009764"/>
    </source>
</evidence>
<evidence type="ECO:0000256" key="2">
    <source>
        <dbReference type="ARBA" id="ARBA00011255"/>
    </source>
</evidence>
<reference evidence="8 9" key="1">
    <citation type="submission" date="2016-10" db="EMBL/GenBank/DDBJ databases">
        <authorList>
            <person name="de Groot N.N."/>
        </authorList>
    </citation>
    <scope>NUCLEOTIDE SEQUENCE [LARGE SCALE GENOMIC DNA]</scope>
    <source>
        <strain evidence="8 9">CGMCC 1.10434</strain>
    </source>
</reference>
<evidence type="ECO:0000313" key="8">
    <source>
        <dbReference type="EMBL" id="SEO52254.1"/>
    </source>
</evidence>
<dbReference type="PANTHER" id="PTHR30288:SF0">
    <property type="entry name" value="FLAGELLAR HOOK-ASSOCIATED PROTEIN 2"/>
    <property type="match status" value="1"/>
</dbReference>
<dbReference type="Pfam" id="PF02465">
    <property type="entry name" value="FliD_N"/>
    <property type="match status" value="1"/>
</dbReference>
<evidence type="ECO:0000256" key="4">
    <source>
        <dbReference type="ARBA" id="ARBA00023143"/>
    </source>
</evidence>
<dbReference type="GO" id="GO:0007155">
    <property type="term" value="P:cell adhesion"/>
    <property type="evidence" value="ECO:0007669"/>
    <property type="project" value="InterPro"/>
</dbReference>
<dbReference type="PANTHER" id="PTHR30288">
    <property type="entry name" value="FLAGELLAR CAP/ASSEMBLY PROTEIN FLID"/>
    <property type="match status" value="1"/>
</dbReference>
<dbReference type="InterPro" id="IPR010809">
    <property type="entry name" value="FliD_C"/>
</dbReference>
<evidence type="ECO:0000256" key="5">
    <source>
        <dbReference type="RuleBase" id="RU362066"/>
    </source>
</evidence>
<evidence type="ECO:0000256" key="3">
    <source>
        <dbReference type="ARBA" id="ARBA00023054"/>
    </source>
</evidence>
<comment type="subcellular location">
    <subcellularLocation>
        <location evidence="5">Secreted</location>
    </subcellularLocation>
    <subcellularLocation>
        <location evidence="5">Bacterial flagellum</location>
    </subcellularLocation>
</comment>
<sequence>MGMRISGFASGMDIEAMVRDLMTAERMPLNRIQQNKTKIEWQRDAYRELNVKLAELDNLMLDMRLQSTYMAKKTTSSNNAVTATASANASNGSYRISVEQLATNAINASNGGISAEGQKIDPRAKLFDQIEEGKIKGFLNNGEVEFDRTQPQFLKFETYVEGEMREVEIEVTEQDTLSSVLNKITNKGVGVRAFYDVEQDRVIMERTTTGQFNQVEGGKEIEFADNGFLANLFSMQSSNETGGTNARFTYNGVELTSKTNTTTLNGITFTFNDETSSTNVSVVSDTDQVLAKITEFVDKYNELVETITGKLNEPAYRSFHPLSEEEMRDMSEREIEMWDEKARSGLLRRDPVLSNALTEMRMAWTGMVKNDSQYNHFSQIGINTTANYLDGGKLAIDEGKLREALENNVEDVFRMFSNNVDGEGKGIFHRLNDAVDKTTKQITDRAGGSNSQLHQYALGRQIRGMDSRIANFERRLEMTENRYWRQFTAMEKAIQQFNDQSNMLYSYFNQGM</sequence>
<dbReference type="GO" id="GO:0005576">
    <property type="term" value="C:extracellular region"/>
    <property type="evidence" value="ECO:0007669"/>
    <property type="project" value="UniProtKB-SubCell"/>
</dbReference>
<keyword evidence="3" id="KW-0175">Coiled coil</keyword>
<dbReference type="InterPro" id="IPR003481">
    <property type="entry name" value="FliD_N"/>
</dbReference>
<dbReference type="Proteomes" id="UP000199300">
    <property type="component" value="Unassembled WGS sequence"/>
</dbReference>
<dbReference type="GO" id="GO:0071973">
    <property type="term" value="P:bacterial-type flagellum-dependent cell motility"/>
    <property type="evidence" value="ECO:0007669"/>
    <property type="project" value="TreeGrafter"/>
</dbReference>
<proteinExistence type="inferred from homology"/>
<dbReference type="EMBL" id="FODJ01000008">
    <property type="protein sequence ID" value="SEO52254.1"/>
    <property type="molecule type" value="Genomic_DNA"/>
</dbReference>
<keyword evidence="4 5" id="KW-0975">Bacterial flagellum</keyword>
<comment type="function">
    <text evidence="5">Required for morphogenesis and for the elongation of the flagellar filament by facilitating polymerization of the flagellin monomers at the tip of growing filament. Forms a capping structure, which prevents flagellin subunits (transported through the central channel of the flagellum) from leaking out without polymerization at the distal end.</text>
</comment>
<dbReference type="AlphaFoldDB" id="A0A1H8QEE0"/>
<name>A0A1H8QEE0_9BACI</name>
<dbReference type="STRING" id="872970.SAMN04488134_108130"/>
<comment type="similarity">
    <text evidence="1 5">Belongs to the FliD family.</text>
</comment>
<accession>A0A1H8QEE0</accession>
<keyword evidence="9" id="KW-1185">Reference proteome</keyword>
<protein>
    <recommendedName>
        <fullName evidence="5">Flagellar hook-associated protein 2</fullName>
        <shortName evidence="5">HAP2</shortName>
    </recommendedName>
    <alternativeName>
        <fullName evidence="5">Flagellar cap protein</fullName>
    </alternativeName>
</protein>
<keyword evidence="5" id="KW-0964">Secreted</keyword>
<keyword evidence="8" id="KW-0966">Cell projection</keyword>
<comment type="subunit">
    <text evidence="2 5">Homopentamer.</text>
</comment>
<organism evidence="8 9">
    <name type="scientific">Amphibacillus marinus</name>
    <dbReference type="NCBI Taxonomy" id="872970"/>
    <lineage>
        <taxon>Bacteria</taxon>
        <taxon>Bacillati</taxon>
        <taxon>Bacillota</taxon>
        <taxon>Bacilli</taxon>
        <taxon>Bacillales</taxon>
        <taxon>Bacillaceae</taxon>
        <taxon>Amphibacillus</taxon>
    </lineage>
</organism>